<accession>A0ACC0HQD2</accession>
<proteinExistence type="predicted"/>
<reference evidence="1 2" key="1">
    <citation type="journal article" date="2022" name="Plant J.">
        <title>Chromosome-level genome of Camellia lanceoleosa provides a valuable resource for understanding genome evolution and self-incompatibility.</title>
        <authorList>
            <person name="Gong W."/>
            <person name="Xiao S."/>
            <person name="Wang L."/>
            <person name="Liao Z."/>
            <person name="Chang Y."/>
            <person name="Mo W."/>
            <person name="Hu G."/>
            <person name="Li W."/>
            <person name="Zhao G."/>
            <person name="Zhu H."/>
            <person name="Hu X."/>
            <person name="Ji K."/>
            <person name="Xiang X."/>
            <person name="Song Q."/>
            <person name="Yuan D."/>
            <person name="Jin S."/>
            <person name="Zhang L."/>
        </authorList>
    </citation>
    <scope>NUCLEOTIDE SEQUENCE [LARGE SCALE GENOMIC DNA]</scope>
    <source>
        <strain evidence="1">SQ_2022a</strain>
    </source>
</reference>
<keyword evidence="2" id="KW-1185">Reference proteome</keyword>
<name>A0ACC0HQD2_9ERIC</name>
<dbReference type="Proteomes" id="UP001060215">
    <property type="component" value="Chromosome 4"/>
</dbReference>
<comment type="caution">
    <text evidence="1">The sequence shown here is derived from an EMBL/GenBank/DDBJ whole genome shotgun (WGS) entry which is preliminary data.</text>
</comment>
<dbReference type="EMBL" id="CM045761">
    <property type="protein sequence ID" value="KAI8014286.1"/>
    <property type="molecule type" value="Genomic_DNA"/>
</dbReference>
<organism evidence="1 2">
    <name type="scientific">Camellia lanceoleosa</name>
    <dbReference type="NCBI Taxonomy" id="1840588"/>
    <lineage>
        <taxon>Eukaryota</taxon>
        <taxon>Viridiplantae</taxon>
        <taxon>Streptophyta</taxon>
        <taxon>Embryophyta</taxon>
        <taxon>Tracheophyta</taxon>
        <taxon>Spermatophyta</taxon>
        <taxon>Magnoliopsida</taxon>
        <taxon>eudicotyledons</taxon>
        <taxon>Gunneridae</taxon>
        <taxon>Pentapetalae</taxon>
        <taxon>asterids</taxon>
        <taxon>Ericales</taxon>
        <taxon>Theaceae</taxon>
        <taxon>Camellia</taxon>
    </lineage>
</organism>
<evidence type="ECO:0000313" key="1">
    <source>
        <dbReference type="EMBL" id="KAI8014286.1"/>
    </source>
</evidence>
<evidence type="ECO:0000313" key="2">
    <source>
        <dbReference type="Proteomes" id="UP001060215"/>
    </source>
</evidence>
<gene>
    <name evidence="1" type="ORF">LOK49_LG05G00310</name>
</gene>
<sequence>MEGLREHGLMDFYDQQVPESMDFGSPFNQWALGMGNFVSILWILTFNQWFGDDDINESQLDNYYAILAMVSLGNQFVYQYVSNMTIYKKDEESTGNVLATDEYSKKSTASSKSKGESSGASDAVREESSKVGLQRVLETQKAVLRKEQAMAYARALVAGFEMDYIDDLISFADAFGTSRLRC</sequence>
<protein>
    <submittedName>
        <fullName evidence="1">COP1-interacting protein 7</fullName>
    </submittedName>
</protein>